<feature type="region of interest" description="Disordered" evidence="1">
    <location>
        <begin position="30"/>
        <end position="53"/>
    </location>
</feature>
<evidence type="ECO:0000256" key="1">
    <source>
        <dbReference type="SAM" id="MobiDB-lite"/>
    </source>
</evidence>
<accession>A0A4Y2DIG7</accession>
<feature type="non-terminal residue" evidence="2">
    <location>
        <position position="1"/>
    </location>
</feature>
<protein>
    <submittedName>
        <fullName evidence="2">Uncharacterized protein</fullName>
    </submittedName>
</protein>
<keyword evidence="3" id="KW-1185">Reference proteome</keyword>
<evidence type="ECO:0000313" key="3">
    <source>
        <dbReference type="Proteomes" id="UP000499080"/>
    </source>
</evidence>
<comment type="caution">
    <text evidence="2">The sequence shown here is derived from an EMBL/GenBank/DDBJ whole genome shotgun (WGS) entry which is preliminary data.</text>
</comment>
<dbReference type="EMBL" id="BGPR01089562">
    <property type="protein sequence ID" value="GBM15818.1"/>
    <property type="molecule type" value="Genomic_DNA"/>
</dbReference>
<name>A0A4Y2DIG7_ARAVE</name>
<sequence length="53" mass="5734">TPRRKILLKGVYSLSPDCLLRPWWPSGKVSTLGPEGSKPDSIEDPSCIGPAAR</sequence>
<evidence type="ECO:0000313" key="2">
    <source>
        <dbReference type="EMBL" id="GBM15818.1"/>
    </source>
</evidence>
<reference evidence="2 3" key="1">
    <citation type="journal article" date="2019" name="Sci. Rep.">
        <title>Orb-weaving spider Araneus ventricosus genome elucidates the spidroin gene catalogue.</title>
        <authorList>
            <person name="Kono N."/>
            <person name="Nakamura H."/>
            <person name="Ohtoshi R."/>
            <person name="Moran D.A.P."/>
            <person name="Shinohara A."/>
            <person name="Yoshida Y."/>
            <person name="Fujiwara M."/>
            <person name="Mori M."/>
            <person name="Tomita M."/>
            <person name="Arakawa K."/>
        </authorList>
    </citation>
    <scope>NUCLEOTIDE SEQUENCE [LARGE SCALE GENOMIC DNA]</scope>
</reference>
<dbReference type="AlphaFoldDB" id="A0A4Y2DIG7"/>
<dbReference type="Proteomes" id="UP000499080">
    <property type="component" value="Unassembled WGS sequence"/>
</dbReference>
<organism evidence="2 3">
    <name type="scientific">Araneus ventricosus</name>
    <name type="common">Orbweaver spider</name>
    <name type="synonym">Epeira ventricosa</name>
    <dbReference type="NCBI Taxonomy" id="182803"/>
    <lineage>
        <taxon>Eukaryota</taxon>
        <taxon>Metazoa</taxon>
        <taxon>Ecdysozoa</taxon>
        <taxon>Arthropoda</taxon>
        <taxon>Chelicerata</taxon>
        <taxon>Arachnida</taxon>
        <taxon>Araneae</taxon>
        <taxon>Araneomorphae</taxon>
        <taxon>Entelegynae</taxon>
        <taxon>Araneoidea</taxon>
        <taxon>Araneidae</taxon>
        <taxon>Araneus</taxon>
    </lineage>
</organism>
<gene>
    <name evidence="2" type="ORF">AVEN_177945_1</name>
</gene>
<proteinExistence type="predicted"/>